<dbReference type="PANTHER" id="PTHR43213">
    <property type="entry name" value="BIFUNCTIONAL DTTP/UTP PYROPHOSPHATASE/METHYLTRANSFERASE PROTEIN-RELATED"/>
    <property type="match status" value="1"/>
</dbReference>
<reference evidence="5 6" key="1">
    <citation type="submission" date="2020-07" db="EMBL/GenBank/DDBJ databases">
        <authorList>
            <person name="Xu S."/>
            <person name="Li A."/>
        </authorList>
    </citation>
    <scope>NUCLEOTIDE SEQUENCE [LARGE SCALE GENOMIC DNA]</scope>
    <source>
        <strain evidence="5 6">SG-8</strain>
    </source>
</reference>
<dbReference type="EMBL" id="JACHTE010000009">
    <property type="protein sequence ID" value="MBB1089405.1"/>
    <property type="molecule type" value="Genomic_DNA"/>
</dbReference>
<gene>
    <name evidence="5" type="primary">maf</name>
    <name evidence="5" type="ORF">H4F99_13045</name>
</gene>
<proteinExistence type="inferred from homology"/>
<dbReference type="PIRSF" id="PIRSF006305">
    <property type="entry name" value="Maf"/>
    <property type="match status" value="1"/>
</dbReference>
<comment type="subcellular location">
    <subcellularLocation>
        <location evidence="4">Cytoplasm</location>
    </subcellularLocation>
</comment>
<comment type="catalytic activity">
    <reaction evidence="4">
        <text>UTP + H2O = UMP + diphosphate + H(+)</text>
        <dbReference type="Rhea" id="RHEA:29395"/>
        <dbReference type="ChEBI" id="CHEBI:15377"/>
        <dbReference type="ChEBI" id="CHEBI:15378"/>
        <dbReference type="ChEBI" id="CHEBI:33019"/>
        <dbReference type="ChEBI" id="CHEBI:46398"/>
        <dbReference type="ChEBI" id="CHEBI:57865"/>
        <dbReference type="EC" id="3.6.1.9"/>
    </reaction>
</comment>
<dbReference type="Proteomes" id="UP000552587">
    <property type="component" value="Unassembled WGS sequence"/>
</dbReference>
<dbReference type="Pfam" id="PF02545">
    <property type="entry name" value="Maf"/>
    <property type="match status" value="1"/>
</dbReference>
<dbReference type="SUPFAM" id="SSF52972">
    <property type="entry name" value="ITPase-like"/>
    <property type="match status" value="1"/>
</dbReference>
<dbReference type="EC" id="3.6.1.9" evidence="4"/>
<evidence type="ECO:0000256" key="1">
    <source>
        <dbReference type="ARBA" id="ARBA00001968"/>
    </source>
</evidence>
<evidence type="ECO:0000256" key="3">
    <source>
        <dbReference type="ARBA" id="ARBA00023080"/>
    </source>
</evidence>
<keyword evidence="6" id="KW-1185">Reference proteome</keyword>
<comment type="caution">
    <text evidence="5">The sequence shown here is derived from an EMBL/GenBank/DDBJ whole genome shotgun (WGS) entry which is preliminary data.</text>
</comment>
<evidence type="ECO:0000313" key="6">
    <source>
        <dbReference type="Proteomes" id="UP000552587"/>
    </source>
</evidence>
<name>A0A7W3U668_9GAMM</name>
<dbReference type="GO" id="GO:0009117">
    <property type="term" value="P:nucleotide metabolic process"/>
    <property type="evidence" value="ECO:0007669"/>
    <property type="project" value="UniProtKB-KW"/>
</dbReference>
<comment type="cofactor">
    <cofactor evidence="1 4">
        <name>a divalent metal cation</name>
        <dbReference type="ChEBI" id="CHEBI:60240"/>
    </cofactor>
</comment>
<dbReference type="NCBIfam" id="TIGR00172">
    <property type="entry name" value="maf"/>
    <property type="match status" value="1"/>
</dbReference>
<evidence type="ECO:0000256" key="4">
    <source>
        <dbReference type="HAMAP-Rule" id="MF_00528"/>
    </source>
</evidence>
<dbReference type="GO" id="GO:0047429">
    <property type="term" value="F:nucleoside triphosphate diphosphatase activity"/>
    <property type="evidence" value="ECO:0007669"/>
    <property type="project" value="UniProtKB-EC"/>
</dbReference>
<dbReference type="Gene3D" id="3.90.950.10">
    <property type="match status" value="1"/>
</dbReference>
<keyword evidence="4" id="KW-0963">Cytoplasm</keyword>
<organism evidence="5 6">
    <name type="scientific">Marilutibacter penaei</name>
    <dbReference type="NCBI Taxonomy" id="2759900"/>
    <lineage>
        <taxon>Bacteria</taxon>
        <taxon>Pseudomonadati</taxon>
        <taxon>Pseudomonadota</taxon>
        <taxon>Gammaproteobacteria</taxon>
        <taxon>Lysobacterales</taxon>
        <taxon>Lysobacteraceae</taxon>
        <taxon>Marilutibacter</taxon>
    </lineage>
</organism>
<protein>
    <recommendedName>
        <fullName evidence="4">dTTP/UTP pyrophosphatase</fullName>
        <shortName evidence="4">dTTPase/UTPase</shortName>
        <ecNumber evidence="4">3.6.1.9</ecNumber>
    </recommendedName>
    <alternativeName>
        <fullName evidence="4">Nucleoside triphosphate pyrophosphatase</fullName>
    </alternativeName>
    <alternativeName>
        <fullName evidence="4">Nucleotide pyrophosphatase</fullName>
        <shortName evidence="4">Nucleotide PPase</shortName>
    </alternativeName>
</protein>
<feature type="site" description="Important for substrate specificity" evidence="4">
    <location>
        <position position="71"/>
    </location>
</feature>
<feature type="site" description="Important for substrate specificity" evidence="4">
    <location>
        <position position="153"/>
    </location>
</feature>
<feature type="active site" description="Proton acceptor" evidence="4">
    <location>
        <position position="70"/>
    </location>
</feature>
<keyword evidence="2 4" id="KW-0378">Hydrolase</keyword>
<keyword evidence="3 4" id="KW-0546">Nucleotide metabolism</keyword>
<comment type="caution">
    <text evidence="4">Lacks conserved residue(s) required for the propagation of feature annotation.</text>
</comment>
<dbReference type="PANTHER" id="PTHR43213:SF5">
    <property type="entry name" value="BIFUNCTIONAL DTTP_UTP PYROPHOSPHATASE_METHYLTRANSFERASE PROTEIN-RELATED"/>
    <property type="match status" value="1"/>
</dbReference>
<dbReference type="HAMAP" id="MF_00528">
    <property type="entry name" value="Maf"/>
    <property type="match status" value="1"/>
</dbReference>
<feature type="site" description="Important for substrate specificity" evidence="4">
    <location>
        <position position="10"/>
    </location>
</feature>
<dbReference type="GO" id="GO:0005737">
    <property type="term" value="C:cytoplasm"/>
    <property type="evidence" value="ECO:0007669"/>
    <property type="project" value="UniProtKB-SubCell"/>
</dbReference>
<evidence type="ECO:0000313" key="5">
    <source>
        <dbReference type="EMBL" id="MBB1089405.1"/>
    </source>
</evidence>
<dbReference type="AlphaFoldDB" id="A0A7W3U668"/>
<evidence type="ECO:0000256" key="2">
    <source>
        <dbReference type="ARBA" id="ARBA00022801"/>
    </source>
</evidence>
<comment type="similarity">
    <text evidence="4">Belongs to the Maf family. YhdE subfamily.</text>
</comment>
<dbReference type="RefSeq" id="WP_182670181.1">
    <property type="nucleotide sequence ID" value="NZ_JACHTE010000009.1"/>
</dbReference>
<dbReference type="CDD" id="cd00555">
    <property type="entry name" value="Maf"/>
    <property type="match status" value="1"/>
</dbReference>
<accession>A0A7W3U668</accession>
<comment type="catalytic activity">
    <reaction evidence="4">
        <text>dTTP + H2O = dTMP + diphosphate + H(+)</text>
        <dbReference type="Rhea" id="RHEA:28534"/>
        <dbReference type="ChEBI" id="CHEBI:15377"/>
        <dbReference type="ChEBI" id="CHEBI:15378"/>
        <dbReference type="ChEBI" id="CHEBI:33019"/>
        <dbReference type="ChEBI" id="CHEBI:37568"/>
        <dbReference type="ChEBI" id="CHEBI:63528"/>
        <dbReference type="EC" id="3.6.1.9"/>
    </reaction>
</comment>
<dbReference type="InterPro" id="IPR029001">
    <property type="entry name" value="ITPase-like_fam"/>
</dbReference>
<sequence>MLYLASKSPRRRDLLARLGIDFDPIDLDIPEHRLPGEAADAYVSRVAHEKARAGLGHVAGEPGAWVLGSDTEVILDDEVFGKPRDGDDAAAMLRRLSGRTHRVVSAVWLVSDAREFEAVSVSQVSFDALDEARIAAYVATGEAFGKAGGYGIQGAAEVFVGRLDGSFSGVMGLPLRETDRLLRRAGLLAPVEAVA</sequence>
<comment type="function">
    <text evidence="4">Nucleoside triphosphate pyrophosphatase that hydrolyzes dTTP and UTP. May have a dual role in cell division arrest and in preventing the incorporation of modified nucleotides into cellular nucleic acids.</text>
</comment>
<dbReference type="InterPro" id="IPR003697">
    <property type="entry name" value="Maf-like"/>
</dbReference>